<comment type="caution">
    <text evidence="1">The sequence shown here is derived from an EMBL/GenBank/DDBJ whole genome shotgun (WGS) entry which is preliminary data.</text>
</comment>
<accession>A0A2K9H954</accession>
<name>A0A2K9H954_9BACT</name>
<protein>
    <submittedName>
        <fullName evidence="1">Uncharacterized protein</fullName>
    </submittedName>
</protein>
<dbReference type="GeneID" id="94029211"/>
<dbReference type="EMBL" id="FZNZ01000003">
    <property type="protein sequence ID" value="SNR65394.1"/>
    <property type="molecule type" value="Genomic_DNA"/>
</dbReference>
<evidence type="ECO:0000313" key="1">
    <source>
        <dbReference type="EMBL" id="SNR65394.1"/>
    </source>
</evidence>
<evidence type="ECO:0000313" key="2">
    <source>
        <dbReference type="Proteomes" id="UP000198427"/>
    </source>
</evidence>
<gene>
    <name evidence="1" type="ORF">SAMN06265364_10345</name>
</gene>
<dbReference type="KEGG" id="pje:CRM71_07300"/>
<proteinExistence type="predicted"/>
<dbReference type="OrthoDB" id="1524985at2"/>
<dbReference type="RefSeq" id="WP_089365405.1">
    <property type="nucleotide sequence ID" value="NZ_CP023863.1"/>
</dbReference>
<sequence length="130" mass="14731">MHLLHHILTKYPCSCIIVIATWVLCFIPIPETPLSDIRFIDKWTHSVIYLVLGVSICLEYIRTTKHPSPSFIVGWAWLVPLLMGGLIEILQSYCTNGNRSGEWLDFFADSLGSTIALIIGILLVRYRTKA</sequence>
<reference evidence="1 2" key="1">
    <citation type="submission" date="2017-06" db="EMBL/GenBank/DDBJ databases">
        <authorList>
            <person name="Varghese N."/>
            <person name="Submissions S."/>
        </authorList>
    </citation>
    <scope>NUCLEOTIDE SEQUENCE [LARGE SCALE GENOMIC DNA]</scope>
    <source>
        <strain evidence="1 2">DSM 26989</strain>
    </source>
</reference>
<keyword evidence="2" id="KW-1185">Reference proteome</keyword>
<organism evidence="1 2">
    <name type="scientific">Prevotella jejuni</name>
    <dbReference type="NCBI Taxonomy" id="1177574"/>
    <lineage>
        <taxon>Bacteria</taxon>
        <taxon>Pseudomonadati</taxon>
        <taxon>Bacteroidota</taxon>
        <taxon>Bacteroidia</taxon>
        <taxon>Bacteroidales</taxon>
        <taxon>Prevotellaceae</taxon>
        <taxon>Prevotella</taxon>
    </lineage>
</organism>
<dbReference type="AlphaFoldDB" id="A0A2K9H954"/>
<dbReference type="NCBIfam" id="NF037970">
    <property type="entry name" value="vanZ_1"/>
    <property type="match status" value="1"/>
</dbReference>
<dbReference type="Proteomes" id="UP000198427">
    <property type="component" value="Unassembled WGS sequence"/>
</dbReference>